<dbReference type="Gene3D" id="2.30.30.40">
    <property type="entry name" value="SH3 Domains"/>
    <property type="match status" value="1"/>
</dbReference>
<evidence type="ECO:0000256" key="1">
    <source>
        <dbReference type="SAM" id="MobiDB-lite"/>
    </source>
</evidence>
<evidence type="ECO:0000259" key="2">
    <source>
        <dbReference type="PROSITE" id="PS50851"/>
    </source>
</evidence>
<organism evidence="3 4">
    <name type="scientific">Pararhodospirillum photometricum DSM 122</name>
    <dbReference type="NCBI Taxonomy" id="1150469"/>
    <lineage>
        <taxon>Bacteria</taxon>
        <taxon>Pseudomonadati</taxon>
        <taxon>Pseudomonadota</taxon>
        <taxon>Alphaproteobacteria</taxon>
        <taxon>Rhodospirillales</taxon>
        <taxon>Rhodospirillaceae</taxon>
        <taxon>Pararhodospirillum</taxon>
    </lineage>
</organism>
<proteinExistence type="predicted"/>
<name>H6SP11_PARPM</name>
<feature type="domain" description="CheW-like" evidence="2">
    <location>
        <begin position="26"/>
        <end position="170"/>
    </location>
</feature>
<dbReference type="PANTHER" id="PTHR22617">
    <property type="entry name" value="CHEMOTAXIS SENSOR HISTIDINE KINASE-RELATED"/>
    <property type="match status" value="1"/>
</dbReference>
<dbReference type="GO" id="GO:0006935">
    <property type="term" value="P:chemotaxis"/>
    <property type="evidence" value="ECO:0007669"/>
    <property type="project" value="InterPro"/>
</dbReference>
<dbReference type="PATRIC" id="fig|1150469.3.peg.539"/>
<dbReference type="Gene3D" id="2.40.50.180">
    <property type="entry name" value="CheA-289, Domain 4"/>
    <property type="match status" value="1"/>
</dbReference>
<dbReference type="InterPro" id="IPR002545">
    <property type="entry name" value="CheW-lke_dom"/>
</dbReference>
<dbReference type="Proteomes" id="UP000033220">
    <property type="component" value="Chromosome DSM 122"/>
</dbReference>
<dbReference type="Pfam" id="PF01584">
    <property type="entry name" value="CheW"/>
    <property type="match status" value="1"/>
</dbReference>
<feature type="region of interest" description="Disordered" evidence="1">
    <location>
        <begin position="1"/>
        <end position="24"/>
    </location>
</feature>
<dbReference type="GO" id="GO:0007165">
    <property type="term" value="P:signal transduction"/>
    <property type="evidence" value="ECO:0007669"/>
    <property type="project" value="InterPro"/>
</dbReference>
<dbReference type="EMBL" id="HE663493">
    <property type="protein sequence ID" value="CCG07083.1"/>
    <property type="molecule type" value="Genomic_DNA"/>
</dbReference>
<dbReference type="GO" id="GO:0005829">
    <property type="term" value="C:cytosol"/>
    <property type="evidence" value="ECO:0007669"/>
    <property type="project" value="TreeGrafter"/>
</dbReference>
<dbReference type="PANTHER" id="PTHR22617:SF23">
    <property type="entry name" value="CHEMOTAXIS PROTEIN CHEW"/>
    <property type="match status" value="1"/>
</dbReference>
<dbReference type="AlphaFoldDB" id="H6SP11"/>
<protein>
    <submittedName>
        <fullName evidence="3">CheW protein</fullName>
    </submittedName>
</protein>
<dbReference type="STRING" id="1150469.RSPPHO_00457"/>
<accession>H6SP11</accession>
<evidence type="ECO:0000313" key="4">
    <source>
        <dbReference type="Proteomes" id="UP000033220"/>
    </source>
</evidence>
<dbReference type="SMART" id="SM00260">
    <property type="entry name" value="CheW"/>
    <property type="match status" value="1"/>
</dbReference>
<dbReference type="InterPro" id="IPR036061">
    <property type="entry name" value="CheW-like_dom_sf"/>
</dbReference>
<dbReference type="HOGENOM" id="CLU_048995_1_1_5"/>
<dbReference type="KEGG" id="rpm:RSPPHO_00457"/>
<keyword evidence="4" id="KW-1185">Reference proteome</keyword>
<evidence type="ECO:0000313" key="3">
    <source>
        <dbReference type="EMBL" id="CCG07083.1"/>
    </source>
</evidence>
<sequence>MRRRDKMSLPLPVPPRSGGAALPSPDRSYVTVGVDQEVFALDVGHVREVLDPQPFTRLPDMPPSVRGVIDVRGQSLPVFDLRVKFGLPPGEQTAHTRVVVLEVPFAGQPVVLGALTDRVFEVTALDDTGIERPAELGMRWRSEAVAGLGRRHGRLVIILDVAHVFSLTDLSLAAPDVPGS</sequence>
<dbReference type="PROSITE" id="PS50851">
    <property type="entry name" value="CHEW"/>
    <property type="match status" value="1"/>
</dbReference>
<dbReference type="SUPFAM" id="SSF50341">
    <property type="entry name" value="CheW-like"/>
    <property type="match status" value="1"/>
</dbReference>
<dbReference type="eggNOG" id="COG0835">
    <property type="taxonomic scope" value="Bacteria"/>
</dbReference>
<dbReference type="InterPro" id="IPR039315">
    <property type="entry name" value="CheW"/>
</dbReference>
<reference evidence="3 4" key="1">
    <citation type="submission" date="2012-02" db="EMBL/GenBank/DDBJ databases">
        <title>Shotgun genome sequence of Phaeospirillum photometricum DSM 122.</title>
        <authorList>
            <person name="Duquesne K."/>
            <person name="Sturgis J."/>
        </authorList>
    </citation>
    <scope>NUCLEOTIDE SEQUENCE [LARGE SCALE GENOMIC DNA]</scope>
    <source>
        <strain evidence="4">DSM122</strain>
    </source>
</reference>
<gene>
    <name evidence="3" type="ORF">RSPPHO_00457</name>
</gene>